<name>X1VW15_9ZZZZ</name>
<comment type="caution">
    <text evidence="1">The sequence shown here is derived from an EMBL/GenBank/DDBJ whole genome shotgun (WGS) entry which is preliminary data.</text>
</comment>
<feature type="non-terminal residue" evidence="1">
    <location>
        <position position="62"/>
    </location>
</feature>
<reference evidence="1" key="1">
    <citation type="journal article" date="2014" name="Front. Microbiol.">
        <title>High frequency of phylogenetically diverse reductive dehalogenase-homologous genes in deep subseafloor sedimentary metagenomes.</title>
        <authorList>
            <person name="Kawai M."/>
            <person name="Futagami T."/>
            <person name="Toyoda A."/>
            <person name="Takaki Y."/>
            <person name="Nishi S."/>
            <person name="Hori S."/>
            <person name="Arai W."/>
            <person name="Tsubouchi T."/>
            <person name="Morono Y."/>
            <person name="Uchiyama I."/>
            <person name="Ito T."/>
            <person name="Fujiyama A."/>
            <person name="Inagaki F."/>
            <person name="Takami H."/>
        </authorList>
    </citation>
    <scope>NUCLEOTIDE SEQUENCE</scope>
    <source>
        <strain evidence="1">Expedition CK06-06</strain>
    </source>
</reference>
<feature type="non-terminal residue" evidence="1">
    <location>
        <position position="1"/>
    </location>
</feature>
<dbReference type="EMBL" id="BARW01042460">
    <property type="protein sequence ID" value="GAJ22461.1"/>
    <property type="molecule type" value="Genomic_DNA"/>
</dbReference>
<dbReference type="AlphaFoldDB" id="X1VW15"/>
<organism evidence="1">
    <name type="scientific">marine sediment metagenome</name>
    <dbReference type="NCBI Taxonomy" id="412755"/>
    <lineage>
        <taxon>unclassified sequences</taxon>
        <taxon>metagenomes</taxon>
        <taxon>ecological metagenomes</taxon>
    </lineage>
</organism>
<sequence length="62" mass="7287">ELINMASINIVKLRTLKQTRAFYNYELKKEGLTGKERISYLLAKKSIEKIIREKENSGEKEK</sequence>
<protein>
    <submittedName>
        <fullName evidence="1">Uncharacterized protein</fullName>
    </submittedName>
</protein>
<gene>
    <name evidence="1" type="ORF">S12H4_62910</name>
</gene>
<accession>X1VW15</accession>
<evidence type="ECO:0000313" key="1">
    <source>
        <dbReference type="EMBL" id="GAJ22461.1"/>
    </source>
</evidence>
<proteinExistence type="predicted"/>